<dbReference type="PANTHER" id="PTHR43479:SF23">
    <property type="entry name" value="HTH TETR-TYPE DOMAIN-CONTAINING PROTEIN"/>
    <property type="match status" value="1"/>
</dbReference>
<dbReference type="Pfam" id="PF14278">
    <property type="entry name" value="TetR_C_8"/>
    <property type="match status" value="1"/>
</dbReference>
<gene>
    <name evidence="2" type="primary">dhaS_1</name>
    <name evidence="2" type="ORF">ERS852411_00223</name>
</gene>
<dbReference type="PANTHER" id="PTHR43479">
    <property type="entry name" value="ACREF/ENVCD OPERON REPRESSOR-RELATED"/>
    <property type="match status" value="1"/>
</dbReference>
<keyword evidence="1" id="KW-0238">DNA-binding</keyword>
<sequence length="206" mass="24093">MLSNFLLDLYRGNTMDRRQQKTKAAIFNAFRNLLEKKSFSHITVQEILDLANIGRSTFYAHFQTKDELLKYVCEELFGHIVSSAKEKSHLHGLYSEKETSQSIFCHLLYHLRENDSNILGLLSCENSDIFLRYFKNSLKELIQIEIVDQNQSQLHDIPSDFLVNHISGSFVEMVLWWIQNKQKQTPEELDGYFRAVIEPILNSPHL</sequence>
<name>A0A173YJ21_FLAPL</name>
<dbReference type="Gene3D" id="1.10.357.10">
    <property type="entry name" value="Tetracycline Repressor, domain 2"/>
    <property type="match status" value="1"/>
</dbReference>
<accession>A0A173YJ21</accession>
<dbReference type="InterPro" id="IPR009057">
    <property type="entry name" value="Homeodomain-like_sf"/>
</dbReference>
<evidence type="ECO:0000313" key="2">
    <source>
        <dbReference type="EMBL" id="CUN63176.1"/>
    </source>
</evidence>
<dbReference type="EMBL" id="CYZT01000006">
    <property type="protein sequence ID" value="CUN63176.1"/>
    <property type="molecule type" value="Genomic_DNA"/>
</dbReference>
<evidence type="ECO:0000313" key="3">
    <source>
        <dbReference type="Proteomes" id="UP000095746"/>
    </source>
</evidence>
<reference evidence="2 3" key="1">
    <citation type="submission" date="2015-09" db="EMBL/GenBank/DDBJ databases">
        <authorList>
            <consortium name="Pathogen Informatics"/>
        </authorList>
    </citation>
    <scope>NUCLEOTIDE SEQUENCE [LARGE SCALE GENOMIC DNA]</scope>
    <source>
        <strain evidence="2 3">2789STDY5608854</strain>
    </source>
</reference>
<dbReference type="PROSITE" id="PS50977">
    <property type="entry name" value="HTH_TETR_2"/>
    <property type="match status" value="1"/>
</dbReference>
<dbReference type="InterPro" id="IPR039532">
    <property type="entry name" value="TetR_C_Firmicutes"/>
</dbReference>
<dbReference type="InterPro" id="IPR050624">
    <property type="entry name" value="HTH-type_Tx_Regulator"/>
</dbReference>
<dbReference type="InterPro" id="IPR001647">
    <property type="entry name" value="HTH_TetR"/>
</dbReference>
<organism evidence="2 3">
    <name type="scientific">Flavonifractor plautii</name>
    <name type="common">Fusobacterium plautii</name>
    <dbReference type="NCBI Taxonomy" id="292800"/>
    <lineage>
        <taxon>Bacteria</taxon>
        <taxon>Bacillati</taxon>
        <taxon>Bacillota</taxon>
        <taxon>Clostridia</taxon>
        <taxon>Eubacteriales</taxon>
        <taxon>Oscillospiraceae</taxon>
        <taxon>Flavonifractor</taxon>
    </lineage>
</organism>
<proteinExistence type="predicted"/>
<dbReference type="AlphaFoldDB" id="A0A173YJ21"/>
<dbReference type="GO" id="GO:0003677">
    <property type="term" value="F:DNA binding"/>
    <property type="evidence" value="ECO:0007669"/>
    <property type="project" value="UniProtKB-UniRule"/>
</dbReference>
<dbReference type="Pfam" id="PF00440">
    <property type="entry name" value="TetR_N"/>
    <property type="match status" value="1"/>
</dbReference>
<dbReference type="Proteomes" id="UP000095746">
    <property type="component" value="Unassembled WGS sequence"/>
</dbReference>
<dbReference type="SUPFAM" id="SSF46689">
    <property type="entry name" value="Homeodomain-like"/>
    <property type="match status" value="1"/>
</dbReference>
<evidence type="ECO:0000256" key="1">
    <source>
        <dbReference type="ARBA" id="ARBA00023125"/>
    </source>
</evidence>
<protein>
    <submittedName>
        <fullName evidence="2">HTH-type dhaKLM operon transcriptional activator dhaS</fullName>
    </submittedName>
</protein>